<feature type="domain" description="EAL" evidence="2">
    <location>
        <begin position="199"/>
        <end position="453"/>
    </location>
</feature>
<feature type="transmembrane region" description="Helical" evidence="1">
    <location>
        <begin position="114"/>
        <end position="131"/>
    </location>
</feature>
<keyword evidence="1" id="KW-1133">Transmembrane helix</keyword>
<dbReference type="SUPFAM" id="SSF141868">
    <property type="entry name" value="EAL domain-like"/>
    <property type="match status" value="1"/>
</dbReference>
<dbReference type="SMART" id="SM00052">
    <property type="entry name" value="EAL"/>
    <property type="match status" value="1"/>
</dbReference>
<name>A0ABT3KL35_9GAMM</name>
<protein>
    <submittedName>
        <fullName evidence="3">EAL domain-containing protein</fullName>
    </submittedName>
</protein>
<dbReference type="Pfam" id="PF00563">
    <property type="entry name" value="EAL"/>
    <property type="match status" value="1"/>
</dbReference>
<feature type="transmembrane region" description="Helical" evidence="1">
    <location>
        <begin position="85"/>
        <end position="102"/>
    </location>
</feature>
<feature type="transmembrane region" description="Helical" evidence="1">
    <location>
        <begin position="32"/>
        <end position="51"/>
    </location>
</feature>
<organism evidence="3 4">
    <name type="scientific">Marinomonas rhodophyticola</name>
    <dbReference type="NCBI Taxonomy" id="2992803"/>
    <lineage>
        <taxon>Bacteria</taxon>
        <taxon>Pseudomonadati</taxon>
        <taxon>Pseudomonadota</taxon>
        <taxon>Gammaproteobacteria</taxon>
        <taxon>Oceanospirillales</taxon>
        <taxon>Oceanospirillaceae</taxon>
        <taxon>Marinomonas</taxon>
    </lineage>
</organism>
<dbReference type="InterPro" id="IPR001633">
    <property type="entry name" value="EAL_dom"/>
</dbReference>
<keyword evidence="1" id="KW-0812">Transmembrane</keyword>
<dbReference type="InterPro" id="IPR050706">
    <property type="entry name" value="Cyclic-di-GMP_PDE-like"/>
</dbReference>
<sequence length="465" mass="51430">MKSLCRQFCRLTKDDTSKWTPTGRHNKRVKNLILFGGFITVFLSAGWGAYYLSEGTFLLALISLLSATTGIVIVVLGVANHLRSAAIIMSHVLLLTIVLSSLSDVPIDNIPPSIHMNLLPVCAATFLIFHREGIYLRLLLPVMGLLLFLALELNIVPLSWSYLVAPVDGRSVGVWMNNITGVVGISIVIVMMQSDMKARSTLESDMRLAIARGEYHFHYQPQVDIAGRILGVEALLRWNHPTRGNIPPLEFIPLAEETGLIIPMGAWGLRTACAQLAEWEQSELTSHLTVSVNVSATQFRQPDFVQEVKTILLLSGATPSKLKLELTETALADDMDVVIKKMNALKDIGVTWSLDDFGTGFSSLNLLKRLPLDQLKIDKSFVSDLLSDKRSLSIVNTILHLSQNLNLMVIAEGVENEKQLAALQLIGCQFYQGFLFSHPLPISELNDLIEGRVATGYIRRHPESV</sequence>
<feature type="transmembrane region" description="Helical" evidence="1">
    <location>
        <begin position="57"/>
        <end position="78"/>
    </location>
</feature>
<dbReference type="Gene3D" id="3.20.20.450">
    <property type="entry name" value="EAL domain"/>
    <property type="match status" value="1"/>
</dbReference>
<reference evidence="3" key="1">
    <citation type="submission" date="2022-11" db="EMBL/GenBank/DDBJ databases">
        <title>Marinomonas sp. nov., isolated from marine algae.</title>
        <authorList>
            <person name="Choi D.G."/>
            <person name="Kim J.M."/>
            <person name="Lee J.K."/>
            <person name="Baek J.H."/>
            <person name="Jeon C.O."/>
        </authorList>
    </citation>
    <scope>NUCLEOTIDE SEQUENCE</scope>
    <source>
        <strain evidence="3">KJ51-3</strain>
    </source>
</reference>
<proteinExistence type="predicted"/>
<keyword evidence="1" id="KW-0472">Membrane</keyword>
<dbReference type="PROSITE" id="PS50883">
    <property type="entry name" value="EAL"/>
    <property type="match status" value="1"/>
</dbReference>
<dbReference type="InterPro" id="IPR035919">
    <property type="entry name" value="EAL_sf"/>
</dbReference>
<evidence type="ECO:0000313" key="4">
    <source>
        <dbReference type="Proteomes" id="UP001431181"/>
    </source>
</evidence>
<feature type="transmembrane region" description="Helical" evidence="1">
    <location>
        <begin position="138"/>
        <end position="160"/>
    </location>
</feature>
<keyword evidence="4" id="KW-1185">Reference proteome</keyword>
<accession>A0ABT3KL35</accession>
<dbReference type="PANTHER" id="PTHR33121:SF70">
    <property type="entry name" value="SIGNALING PROTEIN YKOW"/>
    <property type="match status" value="1"/>
</dbReference>
<evidence type="ECO:0000259" key="2">
    <source>
        <dbReference type="PROSITE" id="PS50883"/>
    </source>
</evidence>
<evidence type="ECO:0000313" key="3">
    <source>
        <dbReference type="EMBL" id="MCW4631114.1"/>
    </source>
</evidence>
<feature type="transmembrane region" description="Helical" evidence="1">
    <location>
        <begin position="172"/>
        <end position="192"/>
    </location>
</feature>
<dbReference type="RefSeq" id="WP_265220453.1">
    <property type="nucleotide sequence ID" value="NZ_JAPEUL010000011.1"/>
</dbReference>
<dbReference type="CDD" id="cd01948">
    <property type="entry name" value="EAL"/>
    <property type="match status" value="1"/>
</dbReference>
<dbReference type="Proteomes" id="UP001431181">
    <property type="component" value="Unassembled WGS sequence"/>
</dbReference>
<dbReference type="PANTHER" id="PTHR33121">
    <property type="entry name" value="CYCLIC DI-GMP PHOSPHODIESTERASE PDEF"/>
    <property type="match status" value="1"/>
</dbReference>
<gene>
    <name evidence="3" type="ORF">ONZ52_20195</name>
</gene>
<comment type="caution">
    <text evidence="3">The sequence shown here is derived from an EMBL/GenBank/DDBJ whole genome shotgun (WGS) entry which is preliminary data.</text>
</comment>
<evidence type="ECO:0000256" key="1">
    <source>
        <dbReference type="SAM" id="Phobius"/>
    </source>
</evidence>
<dbReference type="EMBL" id="JAPEUL010000011">
    <property type="protein sequence ID" value="MCW4631114.1"/>
    <property type="molecule type" value="Genomic_DNA"/>
</dbReference>